<dbReference type="AlphaFoldDB" id="A0A161JVF1"/>
<evidence type="ECO:0000259" key="1">
    <source>
        <dbReference type="Pfam" id="PF14534"/>
    </source>
</evidence>
<accession>A0A161JVF1</accession>
<protein>
    <recommendedName>
        <fullName evidence="1">DUF4440 domain-containing protein</fullName>
    </recommendedName>
</protein>
<dbReference type="EMBL" id="FAXA01000270">
    <property type="protein sequence ID" value="CUV02533.1"/>
    <property type="molecule type" value="Genomic_DNA"/>
</dbReference>
<dbReference type="Pfam" id="PF14534">
    <property type="entry name" value="DUF4440"/>
    <property type="match status" value="1"/>
</dbReference>
<proteinExistence type="predicted"/>
<organism evidence="2">
    <name type="scientific">hydrothermal vent metagenome</name>
    <dbReference type="NCBI Taxonomy" id="652676"/>
    <lineage>
        <taxon>unclassified sequences</taxon>
        <taxon>metagenomes</taxon>
        <taxon>ecological metagenomes</taxon>
    </lineage>
</organism>
<sequence length="116" mass="13085">MDEILALEDQRIEAMTNGDAETLEIILADDLIYTHTTARLDTKASFIGAVKTGKSNYKSVERKDVEVRYFGDTAVVTGHAKFHVGDNKFEARFIDVYAKRNGAWQMVAWQSTRVPD</sequence>
<dbReference type="Gene3D" id="3.10.450.50">
    <property type="match status" value="1"/>
</dbReference>
<dbReference type="InterPro" id="IPR032710">
    <property type="entry name" value="NTF2-like_dom_sf"/>
</dbReference>
<name>A0A161JVF1_9ZZZZ</name>
<dbReference type="InterPro" id="IPR027843">
    <property type="entry name" value="DUF4440"/>
</dbReference>
<gene>
    <name evidence="2" type="ORF">MGWOODY_Clf2503</name>
</gene>
<feature type="domain" description="DUF4440" evidence="1">
    <location>
        <begin position="4"/>
        <end position="106"/>
    </location>
</feature>
<reference evidence="2" key="1">
    <citation type="submission" date="2015-10" db="EMBL/GenBank/DDBJ databases">
        <authorList>
            <person name="Gilbert D.G."/>
        </authorList>
    </citation>
    <scope>NUCLEOTIDE SEQUENCE</scope>
</reference>
<dbReference type="SUPFAM" id="SSF54427">
    <property type="entry name" value="NTF2-like"/>
    <property type="match status" value="1"/>
</dbReference>
<evidence type="ECO:0000313" key="2">
    <source>
        <dbReference type="EMBL" id="CUV02533.1"/>
    </source>
</evidence>